<feature type="region of interest" description="Disordered" evidence="1">
    <location>
        <begin position="119"/>
        <end position="157"/>
    </location>
</feature>
<dbReference type="InterPro" id="IPR000914">
    <property type="entry name" value="SBP_5_dom"/>
</dbReference>
<reference evidence="4 5" key="1">
    <citation type="submission" date="2018-06" db="EMBL/GenBank/DDBJ databases">
        <authorList>
            <consortium name="Pathogen Informatics"/>
            <person name="Doyle S."/>
        </authorList>
    </citation>
    <scope>NUCLEOTIDE SEQUENCE [LARGE SCALE GENOMIC DNA]</scope>
    <source>
        <strain evidence="4 5">NCTC10254</strain>
    </source>
</reference>
<accession>A0A6H9XKP8</accession>
<feature type="signal peptide" evidence="2">
    <location>
        <begin position="1"/>
        <end position="25"/>
    </location>
</feature>
<dbReference type="SUPFAM" id="SSF53850">
    <property type="entry name" value="Periplasmic binding protein-like II"/>
    <property type="match status" value="1"/>
</dbReference>
<dbReference type="Pfam" id="PF00496">
    <property type="entry name" value="SBP_bac_5"/>
    <property type="match status" value="1"/>
</dbReference>
<dbReference type="PROSITE" id="PS51257">
    <property type="entry name" value="PROKAR_LIPOPROTEIN"/>
    <property type="match status" value="1"/>
</dbReference>
<dbReference type="GO" id="GO:1904680">
    <property type="term" value="F:peptide transmembrane transporter activity"/>
    <property type="evidence" value="ECO:0007669"/>
    <property type="project" value="TreeGrafter"/>
</dbReference>
<dbReference type="Gene3D" id="3.40.190.10">
    <property type="entry name" value="Periplasmic binding protein-like II"/>
    <property type="match status" value="1"/>
</dbReference>
<evidence type="ECO:0000313" key="4">
    <source>
        <dbReference type="EMBL" id="SPW33197.1"/>
    </source>
</evidence>
<evidence type="ECO:0000313" key="5">
    <source>
        <dbReference type="Proteomes" id="UP000249886"/>
    </source>
</evidence>
<dbReference type="AlphaFoldDB" id="A0A6H9XKP8"/>
<protein>
    <submittedName>
        <fullName evidence="4">Putative secreted protein</fullName>
    </submittedName>
</protein>
<dbReference type="PANTHER" id="PTHR30290:SF65">
    <property type="entry name" value="MONOACYL PHOSPHATIDYLINOSITOL TETRAMANNOSIDE-BINDING PROTEIN LPQW-RELATED"/>
    <property type="match status" value="1"/>
</dbReference>
<dbReference type="GeneID" id="84575051"/>
<keyword evidence="2" id="KW-0732">Signal</keyword>
<dbReference type="Gene3D" id="3.10.105.10">
    <property type="entry name" value="Dipeptide-binding Protein, Domain 3"/>
    <property type="match status" value="1"/>
</dbReference>
<comment type="caution">
    <text evidence="4">The sequence shown here is derived from an EMBL/GenBank/DDBJ whole genome shotgun (WGS) entry which is preliminary data.</text>
</comment>
<dbReference type="EMBL" id="UARK01000033">
    <property type="protein sequence ID" value="SPW33197.1"/>
    <property type="molecule type" value="Genomic_DNA"/>
</dbReference>
<dbReference type="GO" id="GO:0015833">
    <property type="term" value="P:peptide transport"/>
    <property type="evidence" value="ECO:0007669"/>
    <property type="project" value="TreeGrafter"/>
</dbReference>
<dbReference type="Proteomes" id="UP000249886">
    <property type="component" value="Unassembled WGS sequence"/>
</dbReference>
<gene>
    <name evidence="4" type="ORF">NCTC10254_02342</name>
</gene>
<feature type="chain" id="PRO_5043215321" evidence="2">
    <location>
        <begin position="26"/>
        <end position="592"/>
    </location>
</feature>
<evidence type="ECO:0000256" key="2">
    <source>
        <dbReference type="SAM" id="SignalP"/>
    </source>
</evidence>
<dbReference type="Gene3D" id="3.90.76.10">
    <property type="entry name" value="Dipeptide-binding Protein, Domain 1"/>
    <property type="match status" value="1"/>
</dbReference>
<organism evidence="4 5">
    <name type="scientific">Corynebacterium matruchotii</name>
    <dbReference type="NCBI Taxonomy" id="43768"/>
    <lineage>
        <taxon>Bacteria</taxon>
        <taxon>Bacillati</taxon>
        <taxon>Actinomycetota</taxon>
        <taxon>Actinomycetes</taxon>
        <taxon>Mycobacteriales</taxon>
        <taxon>Corynebacteriaceae</taxon>
        <taxon>Corynebacterium</taxon>
    </lineage>
</organism>
<proteinExistence type="predicted"/>
<feature type="compositionally biased region" description="Polar residues" evidence="1">
    <location>
        <begin position="119"/>
        <end position="129"/>
    </location>
</feature>
<dbReference type="PANTHER" id="PTHR30290">
    <property type="entry name" value="PERIPLASMIC BINDING COMPONENT OF ABC TRANSPORTER"/>
    <property type="match status" value="1"/>
</dbReference>
<feature type="compositionally biased region" description="Low complexity" evidence="1">
    <location>
        <begin position="130"/>
        <end position="146"/>
    </location>
</feature>
<dbReference type="RefSeq" id="WP_005527396.1">
    <property type="nucleotide sequence ID" value="NZ_CP050134.2"/>
</dbReference>
<feature type="domain" description="Solute-binding protein family 5" evidence="3">
    <location>
        <begin position="160"/>
        <end position="503"/>
    </location>
</feature>
<feature type="region of interest" description="Disordered" evidence="1">
    <location>
        <begin position="28"/>
        <end position="51"/>
    </location>
</feature>
<evidence type="ECO:0000256" key="1">
    <source>
        <dbReference type="SAM" id="MobiDB-lite"/>
    </source>
</evidence>
<name>A0A6H9XKP8_9CORY</name>
<dbReference type="InterPro" id="IPR039424">
    <property type="entry name" value="SBP_5"/>
</dbReference>
<feature type="compositionally biased region" description="Low complexity" evidence="1">
    <location>
        <begin position="41"/>
        <end position="50"/>
    </location>
</feature>
<dbReference type="CDD" id="cd08501">
    <property type="entry name" value="PBP2_Lpqw"/>
    <property type="match status" value="1"/>
</dbReference>
<sequence>MTKLRCASLLSVVAVCVIGTLASCAASPGPAPIEESNNEATQPTTTTTTPRKQAKELALGIDPVHSGFNPHLLADDSRFIQTLARLTLPSIFVDGRLNTDLVVMVEELNRNGEVVSVTNAQHPEGHTSQSVSAARPTSTSTTAKPADSNDAETDKPAPVKTVRYRLASGAQWSDGTPITVADFEYLWSSMLNTPGTLNPAGYWAITDIRSSGGGKTIEVDFNKDIAEWRTLFDHILPSHVLRGVSFATALSSTIPVSAGKFTMKSYDRNRGLITLNRNDRFWGKEPALVENLNFREIRSTDQGIELIQNGQISFMDVTPTETSKEAYSLVPGTQVRTETDKYGLEIVANSHLPKPLRKELRSIIDPGLITRIAYNRRTDLTLVDKPGGTITGSSMSLETTTEAAEPTVTGETGATGTGETPENTTDPIGLQTLNRPLIIGVDPSDPVVASAAKTLVNSLIRHGVRVTMKSADTNELMQTLIPRGQVDAVVAKSGANLADSYACPNIGLLGSNRSGFCQADTQILINEYLTGKKTEDELTEHLAHLETDEALRTVIAIDTRLEVLGTGVTGPDPDLNQWPRGYATVDTWHSKN</sequence>
<feature type="compositionally biased region" description="Low complexity" evidence="1">
    <location>
        <begin position="398"/>
        <end position="425"/>
    </location>
</feature>
<feature type="region of interest" description="Disordered" evidence="1">
    <location>
        <begin position="391"/>
        <end position="428"/>
    </location>
</feature>
<evidence type="ECO:0000259" key="3">
    <source>
        <dbReference type="Pfam" id="PF00496"/>
    </source>
</evidence>